<keyword evidence="4" id="KW-1003">Cell membrane</keyword>
<feature type="transmembrane region" description="Helical" evidence="8">
    <location>
        <begin position="275"/>
        <end position="295"/>
    </location>
</feature>
<dbReference type="PANTHER" id="PTHR30472:SF25">
    <property type="entry name" value="ABC TRANSPORTER PERMEASE PROTEIN MJ0876-RELATED"/>
    <property type="match status" value="1"/>
</dbReference>
<dbReference type="CDD" id="cd06550">
    <property type="entry name" value="TM_ABC_iron-siderophores_like"/>
    <property type="match status" value="1"/>
</dbReference>
<keyword evidence="5 8" id="KW-0812">Transmembrane</keyword>
<dbReference type="Proteomes" id="UP001166571">
    <property type="component" value="Unassembled WGS sequence"/>
</dbReference>
<feature type="transmembrane region" description="Helical" evidence="8">
    <location>
        <begin position="86"/>
        <end position="106"/>
    </location>
</feature>
<dbReference type="SUPFAM" id="SSF81345">
    <property type="entry name" value="ABC transporter involved in vitamin B12 uptake, BtuC"/>
    <property type="match status" value="1"/>
</dbReference>
<evidence type="ECO:0000256" key="8">
    <source>
        <dbReference type="SAM" id="Phobius"/>
    </source>
</evidence>
<accession>A0ABS7MAN9</accession>
<feature type="transmembrane region" description="Helical" evidence="8">
    <location>
        <begin position="185"/>
        <end position="205"/>
    </location>
</feature>
<sequence length="329" mass="32809">MTAARLNPALALLLVVAALGAVMFGPDGAAPRLVVDAIGGSDRAAAIILLDIRLPRVLAAAIVGGALGLCGAALQALTRNPLAEPGILGVSAAATLGATLTLYFGLAAALPWVLPIGAIVGALLATSLLAVAAMRTQGMATLILVGVGLSSLSGALMALILNFAPNPFSLSDLINWTLGSVANRSLGDLVFTAPLVLAGCVILLGQRAHLSLLAIGETAAIAHGLDARRTRIAVIAGTGIATGAAVALAGAVGFVGIVAPHLVRPWVGHDPGRTLLPSATLGALLLVLADLLVRLLPTDTELRLGVVAALAGAPIFTMIALRRGRGAHV</sequence>
<dbReference type="RefSeq" id="WP_222135689.1">
    <property type="nucleotide sequence ID" value="NZ_JAILXK010000001.1"/>
</dbReference>
<protein>
    <submittedName>
        <fullName evidence="9">Iron ABC transporter permease</fullName>
    </submittedName>
</protein>
<dbReference type="EMBL" id="JAILXK010000001">
    <property type="protein sequence ID" value="MBY4636086.1"/>
    <property type="molecule type" value="Genomic_DNA"/>
</dbReference>
<evidence type="ECO:0000313" key="10">
    <source>
        <dbReference type="Proteomes" id="UP001166571"/>
    </source>
</evidence>
<dbReference type="Gene3D" id="1.10.3470.10">
    <property type="entry name" value="ABC transporter involved in vitamin B12 uptake, BtuC"/>
    <property type="match status" value="1"/>
</dbReference>
<dbReference type="InterPro" id="IPR000522">
    <property type="entry name" value="ABC_transptr_permease_BtuC"/>
</dbReference>
<dbReference type="PANTHER" id="PTHR30472">
    <property type="entry name" value="FERRIC ENTEROBACTIN TRANSPORT SYSTEM PERMEASE PROTEIN"/>
    <property type="match status" value="1"/>
</dbReference>
<feature type="transmembrane region" description="Helical" evidence="8">
    <location>
        <begin position="112"/>
        <end position="134"/>
    </location>
</feature>
<evidence type="ECO:0000256" key="5">
    <source>
        <dbReference type="ARBA" id="ARBA00022692"/>
    </source>
</evidence>
<gene>
    <name evidence="9" type="ORF">K5P26_02905</name>
</gene>
<keyword evidence="7 8" id="KW-0472">Membrane</keyword>
<dbReference type="Pfam" id="PF01032">
    <property type="entry name" value="FecCD"/>
    <property type="match status" value="1"/>
</dbReference>
<comment type="similarity">
    <text evidence="2">Belongs to the binding-protein-dependent transport system permease family. FecCD subfamily.</text>
</comment>
<name>A0ABS7MAN9_9SPHN</name>
<reference evidence="9" key="1">
    <citation type="submission" date="2021-08" db="EMBL/GenBank/DDBJ databases">
        <title>Sphingopyxis panaciterrulae sp. nov., isolated from the surface water of the Yellow Sea.</title>
        <authorList>
            <person name="Gao Z."/>
            <person name="Zhang D."/>
            <person name="Zhang A."/>
        </authorList>
    </citation>
    <scope>NUCLEOTIDE SEQUENCE</scope>
    <source>
        <strain evidence="9">XHP0097</strain>
    </source>
</reference>
<evidence type="ECO:0000256" key="3">
    <source>
        <dbReference type="ARBA" id="ARBA00022448"/>
    </source>
</evidence>
<feature type="transmembrane region" description="Helical" evidence="8">
    <location>
        <begin position="232"/>
        <end position="263"/>
    </location>
</feature>
<proteinExistence type="inferred from homology"/>
<organism evidence="9 10">
    <name type="scientific">Sphingopyxis jiangsuensis</name>
    <dbReference type="NCBI Taxonomy" id="2871171"/>
    <lineage>
        <taxon>Bacteria</taxon>
        <taxon>Pseudomonadati</taxon>
        <taxon>Pseudomonadota</taxon>
        <taxon>Alphaproteobacteria</taxon>
        <taxon>Sphingomonadales</taxon>
        <taxon>Sphingomonadaceae</taxon>
        <taxon>Sphingopyxis</taxon>
    </lineage>
</organism>
<comment type="caution">
    <text evidence="9">The sequence shown here is derived from an EMBL/GenBank/DDBJ whole genome shotgun (WGS) entry which is preliminary data.</text>
</comment>
<feature type="transmembrane region" description="Helical" evidence="8">
    <location>
        <begin position="53"/>
        <end position="74"/>
    </location>
</feature>
<evidence type="ECO:0000256" key="4">
    <source>
        <dbReference type="ARBA" id="ARBA00022475"/>
    </source>
</evidence>
<evidence type="ECO:0000256" key="1">
    <source>
        <dbReference type="ARBA" id="ARBA00004651"/>
    </source>
</evidence>
<evidence type="ECO:0000256" key="6">
    <source>
        <dbReference type="ARBA" id="ARBA00022989"/>
    </source>
</evidence>
<dbReference type="InterPro" id="IPR037294">
    <property type="entry name" value="ABC_BtuC-like"/>
</dbReference>
<feature type="transmembrane region" description="Helical" evidence="8">
    <location>
        <begin position="141"/>
        <end position="165"/>
    </location>
</feature>
<evidence type="ECO:0000313" key="9">
    <source>
        <dbReference type="EMBL" id="MBY4636086.1"/>
    </source>
</evidence>
<comment type="subcellular location">
    <subcellularLocation>
        <location evidence="1">Cell membrane</location>
        <topology evidence="1">Multi-pass membrane protein</topology>
    </subcellularLocation>
</comment>
<keyword evidence="10" id="KW-1185">Reference proteome</keyword>
<evidence type="ECO:0000256" key="2">
    <source>
        <dbReference type="ARBA" id="ARBA00007935"/>
    </source>
</evidence>
<feature type="transmembrane region" description="Helical" evidence="8">
    <location>
        <begin position="302"/>
        <end position="321"/>
    </location>
</feature>
<keyword evidence="6 8" id="KW-1133">Transmembrane helix</keyword>
<keyword evidence="3" id="KW-0813">Transport</keyword>
<evidence type="ECO:0000256" key="7">
    <source>
        <dbReference type="ARBA" id="ARBA00023136"/>
    </source>
</evidence>